<name>X0VDJ3_9ZZZZ</name>
<feature type="domain" description="Glycosyl transferase family 1" evidence="1">
    <location>
        <begin position="57"/>
        <end position="191"/>
    </location>
</feature>
<dbReference type="InterPro" id="IPR050194">
    <property type="entry name" value="Glycosyltransferase_grp1"/>
</dbReference>
<evidence type="ECO:0000259" key="1">
    <source>
        <dbReference type="Pfam" id="PF00534"/>
    </source>
</evidence>
<dbReference type="Gene3D" id="3.40.50.2000">
    <property type="entry name" value="Glycogen Phosphorylase B"/>
    <property type="match status" value="2"/>
</dbReference>
<dbReference type="GO" id="GO:0016757">
    <property type="term" value="F:glycosyltransferase activity"/>
    <property type="evidence" value="ECO:0007669"/>
    <property type="project" value="InterPro"/>
</dbReference>
<organism evidence="2">
    <name type="scientific">marine sediment metagenome</name>
    <dbReference type="NCBI Taxonomy" id="412755"/>
    <lineage>
        <taxon>unclassified sequences</taxon>
        <taxon>metagenomes</taxon>
        <taxon>ecological metagenomes</taxon>
    </lineage>
</organism>
<reference evidence="2" key="1">
    <citation type="journal article" date="2014" name="Front. Microbiol.">
        <title>High frequency of phylogenetically diverse reductive dehalogenase-homologous genes in deep subseafloor sedimentary metagenomes.</title>
        <authorList>
            <person name="Kawai M."/>
            <person name="Futagami T."/>
            <person name="Toyoda A."/>
            <person name="Takaki Y."/>
            <person name="Nishi S."/>
            <person name="Hori S."/>
            <person name="Arai W."/>
            <person name="Tsubouchi T."/>
            <person name="Morono Y."/>
            <person name="Uchiyama I."/>
            <person name="Ito T."/>
            <person name="Fujiyama A."/>
            <person name="Inagaki F."/>
            <person name="Takami H."/>
        </authorList>
    </citation>
    <scope>NUCLEOTIDE SEQUENCE</scope>
    <source>
        <strain evidence="2">Expedition CK06-06</strain>
    </source>
</reference>
<sequence>IPFSIHKLRLWDESSSHRVDHFIANSKTTAQRVQKYYRRQSDVIHPPVDSDFFRPDEEQEDYFLIVSALVPYKKIDLAIQTFNQNGRVLKIVGQGPEYKRLKKMSKTNIQFLGSTDEITLLKTYQQAKALIMPGEEDFGINALEAQACGIPVLSYARGGALETVISGETGVFFPDLSVDSFLRALDKLETITFNKEAIRVHAQNFSREKFKENIDTFLREKWNNFVNQR</sequence>
<dbReference type="PANTHER" id="PTHR45947:SF3">
    <property type="entry name" value="SULFOQUINOVOSYL TRANSFERASE SQD2"/>
    <property type="match status" value="1"/>
</dbReference>
<feature type="non-terminal residue" evidence="2">
    <location>
        <position position="1"/>
    </location>
</feature>
<dbReference type="InterPro" id="IPR001296">
    <property type="entry name" value="Glyco_trans_1"/>
</dbReference>
<dbReference type="EMBL" id="BARS01036561">
    <property type="protein sequence ID" value="GAG16420.1"/>
    <property type="molecule type" value="Genomic_DNA"/>
</dbReference>
<dbReference type="Pfam" id="PF00534">
    <property type="entry name" value="Glycos_transf_1"/>
    <property type="match status" value="1"/>
</dbReference>
<dbReference type="SUPFAM" id="SSF53756">
    <property type="entry name" value="UDP-Glycosyltransferase/glycogen phosphorylase"/>
    <property type="match status" value="1"/>
</dbReference>
<gene>
    <name evidence="2" type="ORF">S01H1_56178</name>
</gene>
<dbReference type="PANTHER" id="PTHR45947">
    <property type="entry name" value="SULFOQUINOVOSYL TRANSFERASE SQD2"/>
    <property type="match status" value="1"/>
</dbReference>
<evidence type="ECO:0000313" key="2">
    <source>
        <dbReference type="EMBL" id="GAG16420.1"/>
    </source>
</evidence>
<protein>
    <recommendedName>
        <fullName evidence="1">Glycosyl transferase family 1 domain-containing protein</fullName>
    </recommendedName>
</protein>
<dbReference type="AlphaFoldDB" id="X0VDJ3"/>
<proteinExistence type="predicted"/>
<accession>X0VDJ3</accession>
<comment type="caution">
    <text evidence="2">The sequence shown here is derived from an EMBL/GenBank/DDBJ whole genome shotgun (WGS) entry which is preliminary data.</text>
</comment>